<keyword evidence="3 7" id="KW-0067">ATP-binding</keyword>
<organism evidence="7 8">
    <name type="scientific">Zunongwangia mangrovi</name>
    <dbReference type="NCBI Taxonomy" id="1334022"/>
    <lineage>
        <taxon>Bacteria</taxon>
        <taxon>Pseudomonadati</taxon>
        <taxon>Bacteroidota</taxon>
        <taxon>Flavobacteriia</taxon>
        <taxon>Flavobacteriales</taxon>
        <taxon>Flavobacteriaceae</taxon>
        <taxon>Zunongwangia</taxon>
    </lineage>
</organism>
<evidence type="ECO:0000256" key="1">
    <source>
        <dbReference type="ARBA" id="ARBA00022448"/>
    </source>
</evidence>
<dbReference type="SMART" id="SM00382">
    <property type="entry name" value="AAA"/>
    <property type="match status" value="1"/>
</dbReference>
<dbReference type="PANTHER" id="PTHR42794">
    <property type="entry name" value="HEMIN IMPORT ATP-BINDING PROTEIN HMUV"/>
    <property type="match status" value="1"/>
</dbReference>
<dbReference type="EMBL" id="FOKV01000001">
    <property type="protein sequence ID" value="SFB73056.1"/>
    <property type="molecule type" value="Genomic_DNA"/>
</dbReference>
<dbReference type="Proteomes" id="UP000199438">
    <property type="component" value="Unassembled WGS sequence"/>
</dbReference>
<keyword evidence="2" id="KW-0547">Nucleotide-binding</keyword>
<dbReference type="OrthoDB" id="9806726at2"/>
<dbReference type="GO" id="GO:0005524">
    <property type="term" value="F:ATP binding"/>
    <property type="evidence" value="ECO:0007669"/>
    <property type="project" value="UniProtKB-KW"/>
</dbReference>
<dbReference type="Gene3D" id="3.40.50.300">
    <property type="entry name" value="P-loop containing nucleotide triphosphate hydrolases"/>
    <property type="match status" value="1"/>
</dbReference>
<dbReference type="NCBIfam" id="NF010068">
    <property type="entry name" value="PRK13548.1"/>
    <property type="match status" value="1"/>
</dbReference>
<evidence type="ECO:0000256" key="5">
    <source>
        <dbReference type="ARBA" id="ARBA00037066"/>
    </source>
</evidence>
<evidence type="ECO:0000313" key="7">
    <source>
        <dbReference type="EMBL" id="SFB73056.1"/>
    </source>
</evidence>
<keyword evidence="8" id="KW-1185">Reference proteome</keyword>
<name>A0A1I1DF95_9FLAO</name>
<dbReference type="FunFam" id="3.40.50.300:FF:000134">
    <property type="entry name" value="Iron-enterobactin ABC transporter ATP-binding protein"/>
    <property type="match status" value="1"/>
</dbReference>
<accession>A0A1I1DF95</accession>
<dbReference type="RefSeq" id="WP_092539627.1">
    <property type="nucleotide sequence ID" value="NZ_FOKV01000001.1"/>
</dbReference>
<dbReference type="PANTHER" id="PTHR42794:SF1">
    <property type="entry name" value="HEMIN IMPORT ATP-BINDING PROTEIN HMUV"/>
    <property type="match status" value="1"/>
</dbReference>
<dbReference type="InterPro" id="IPR003439">
    <property type="entry name" value="ABC_transporter-like_ATP-bd"/>
</dbReference>
<dbReference type="InterPro" id="IPR027417">
    <property type="entry name" value="P-loop_NTPase"/>
</dbReference>
<proteinExistence type="predicted"/>
<feature type="domain" description="ABC transporter" evidence="6">
    <location>
        <begin position="2"/>
        <end position="239"/>
    </location>
</feature>
<dbReference type="Pfam" id="PF00005">
    <property type="entry name" value="ABC_tran"/>
    <property type="match status" value="1"/>
</dbReference>
<keyword evidence="4" id="KW-1278">Translocase</keyword>
<comment type="function">
    <text evidence="5">Part of the ABC transporter complex HmuTUV involved in hemin import. Responsible for energy coupling to the transport system.</text>
</comment>
<dbReference type="InterPro" id="IPR003593">
    <property type="entry name" value="AAA+_ATPase"/>
</dbReference>
<gene>
    <name evidence="7" type="ORF">SAMN04487907_101302</name>
</gene>
<dbReference type="STRING" id="1334022.SAMN04487907_101302"/>
<dbReference type="AlphaFoldDB" id="A0A1I1DF95"/>
<evidence type="ECO:0000313" key="8">
    <source>
        <dbReference type="Proteomes" id="UP000199438"/>
    </source>
</evidence>
<dbReference type="PROSITE" id="PS50893">
    <property type="entry name" value="ABC_TRANSPORTER_2"/>
    <property type="match status" value="1"/>
</dbReference>
<keyword evidence="1" id="KW-0813">Transport</keyword>
<dbReference type="SUPFAM" id="SSF52540">
    <property type="entry name" value="P-loop containing nucleoside triphosphate hydrolases"/>
    <property type="match status" value="1"/>
</dbReference>
<evidence type="ECO:0000256" key="4">
    <source>
        <dbReference type="ARBA" id="ARBA00022967"/>
    </source>
</evidence>
<protein>
    <submittedName>
        <fullName evidence="7">Iron complex transport system ATP-binding protein</fullName>
    </submittedName>
</protein>
<sequence>MLAINQLDINIKTRKLLQDINFSIQPGELFVIIGPNGAGKSTLLKALTEEINYSGEINFQQQSIKKWTTAKLAKTRAKFSQHHQQDIPLPVNEVVMMGRYPYFTSKPNLKDLKVVSESLKLTEMSAFKDKSYNQLSGGEKQRVHLARIFAQLNNEFQEKLMLLDEPLNNLDVYYQHKVLEAVEGFVKKGNMAAIVMHDLNLAAQFADRILLLKDGKMVKYGNPKQVLTSKTICDVYDFPCKVMSHPLAQTPMIVFGEEKSTSIIQNINP</sequence>
<evidence type="ECO:0000256" key="3">
    <source>
        <dbReference type="ARBA" id="ARBA00022840"/>
    </source>
</evidence>
<reference evidence="8" key="1">
    <citation type="submission" date="2016-10" db="EMBL/GenBank/DDBJ databases">
        <authorList>
            <person name="Varghese N."/>
            <person name="Submissions S."/>
        </authorList>
    </citation>
    <scope>NUCLEOTIDE SEQUENCE [LARGE SCALE GENOMIC DNA]</scope>
    <source>
        <strain evidence="8">DSM 24499</strain>
    </source>
</reference>
<evidence type="ECO:0000256" key="2">
    <source>
        <dbReference type="ARBA" id="ARBA00022741"/>
    </source>
</evidence>
<dbReference type="GO" id="GO:0016887">
    <property type="term" value="F:ATP hydrolysis activity"/>
    <property type="evidence" value="ECO:0007669"/>
    <property type="project" value="InterPro"/>
</dbReference>
<dbReference type="CDD" id="cd03214">
    <property type="entry name" value="ABC_Iron-Siderophores_B12_Hemin"/>
    <property type="match status" value="1"/>
</dbReference>
<evidence type="ECO:0000259" key="6">
    <source>
        <dbReference type="PROSITE" id="PS50893"/>
    </source>
</evidence>